<keyword evidence="3" id="KW-0443">Lipid metabolism</keyword>
<keyword evidence="3" id="KW-0444">Lipid biosynthesis</keyword>
<sequence>MDYASIKELIGIINSSDLTNFEMEFDGASLKMSKNNNVSAPKTTTTTKEVKAVEASKLEYISESKTEKVVEEVEVKGGTYVNSPIVGTFYASAGSEKPAFVKVGDKVKKGDVLCIIEAMKIMNEIQSEVDGEIVEVLVSNEQMVEYGQKMFRIK</sequence>
<evidence type="ECO:0000256" key="3">
    <source>
        <dbReference type="RuleBase" id="RU364072"/>
    </source>
</evidence>
<evidence type="ECO:0000256" key="1">
    <source>
        <dbReference type="ARBA" id="ARBA00017562"/>
    </source>
</evidence>
<dbReference type="InterPro" id="IPR000089">
    <property type="entry name" value="Biotin_lipoyl"/>
</dbReference>
<comment type="function">
    <text evidence="3">This protein is a component of the acetyl coenzyme A carboxylase complex; first, biotin carboxylase catalyzes the carboxylation of the carrier protein and then the transcarboxylase transfers the carboxyl group to form malonyl-CoA.</text>
</comment>
<keyword evidence="3" id="KW-0276">Fatty acid metabolism</keyword>
<comment type="caution">
    <text evidence="5">The sequence shown here is derived from an EMBL/GenBank/DDBJ whole genome shotgun (WGS) entry which is preliminary data.</text>
</comment>
<evidence type="ECO:0000259" key="4">
    <source>
        <dbReference type="PROSITE" id="PS50968"/>
    </source>
</evidence>
<evidence type="ECO:0000313" key="6">
    <source>
        <dbReference type="Proteomes" id="UP000596739"/>
    </source>
</evidence>
<protein>
    <recommendedName>
        <fullName evidence="1 3">Biotin carboxyl carrier protein of acetyl-CoA carboxylase</fullName>
    </recommendedName>
</protein>
<dbReference type="NCBIfam" id="TIGR00531">
    <property type="entry name" value="BCCP"/>
    <property type="match status" value="1"/>
</dbReference>
<name>A0ABS1ER75_9CLOT</name>
<dbReference type="PANTHER" id="PTHR45266:SF3">
    <property type="entry name" value="OXALOACETATE DECARBOXYLASE ALPHA CHAIN"/>
    <property type="match status" value="1"/>
</dbReference>
<comment type="pathway">
    <text evidence="3">Lipid metabolism; fatty acid biosynthesis.</text>
</comment>
<accession>A0ABS1ER75</accession>
<keyword evidence="6" id="KW-1185">Reference proteome</keyword>
<keyword evidence="2 3" id="KW-0092">Biotin</keyword>
<dbReference type="InterPro" id="IPR050709">
    <property type="entry name" value="Biotin_Carboxyl_Carrier/Decarb"/>
</dbReference>
<proteinExistence type="predicted"/>
<dbReference type="PRINTS" id="PR01071">
    <property type="entry name" value="ACOABIOTINCC"/>
</dbReference>
<dbReference type="Pfam" id="PF00364">
    <property type="entry name" value="Biotin_lipoyl"/>
    <property type="match status" value="1"/>
</dbReference>
<dbReference type="PANTHER" id="PTHR45266">
    <property type="entry name" value="OXALOACETATE DECARBOXYLASE ALPHA CHAIN"/>
    <property type="match status" value="1"/>
</dbReference>
<dbReference type="RefSeq" id="WP_200270535.1">
    <property type="nucleotide sequence ID" value="NZ_JAENHN010000041.1"/>
</dbReference>
<evidence type="ECO:0000256" key="2">
    <source>
        <dbReference type="ARBA" id="ARBA00023267"/>
    </source>
</evidence>
<dbReference type="Proteomes" id="UP000596739">
    <property type="component" value="Unassembled WGS sequence"/>
</dbReference>
<gene>
    <name evidence="5" type="primary">accB</name>
    <name evidence="5" type="ORF">JHL18_14765</name>
</gene>
<dbReference type="EMBL" id="JAENHN010000041">
    <property type="protein sequence ID" value="MBK1811881.1"/>
    <property type="molecule type" value="Genomic_DNA"/>
</dbReference>
<keyword evidence="3" id="KW-0275">Fatty acid biosynthesis</keyword>
<dbReference type="CDD" id="cd06850">
    <property type="entry name" value="biotinyl_domain"/>
    <property type="match status" value="1"/>
</dbReference>
<reference evidence="6" key="1">
    <citation type="submission" date="2021-01" db="EMBL/GenBank/DDBJ databases">
        <title>Genome public.</title>
        <authorList>
            <person name="Liu C."/>
            <person name="Sun Q."/>
        </authorList>
    </citation>
    <scope>NUCLEOTIDE SEQUENCE [LARGE SCALE GENOMIC DNA]</scope>
    <source>
        <strain evidence="6">YIM B02505</strain>
    </source>
</reference>
<dbReference type="PROSITE" id="PS50968">
    <property type="entry name" value="BIOTINYL_LIPOYL"/>
    <property type="match status" value="1"/>
</dbReference>
<dbReference type="InterPro" id="IPR011053">
    <property type="entry name" value="Single_hybrid_motif"/>
</dbReference>
<dbReference type="InterPro" id="IPR001249">
    <property type="entry name" value="AcCoA_biotinCC"/>
</dbReference>
<organism evidence="5 6">
    <name type="scientific">Clostridium yunnanense</name>
    <dbReference type="NCBI Taxonomy" id="2800325"/>
    <lineage>
        <taxon>Bacteria</taxon>
        <taxon>Bacillati</taxon>
        <taxon>Bacillota</taxon>
        <taxon>Clostridia</taxon>
        <taxon>Eubacteriales</taxon>
        <taxon>Clostridiaceae</taxon>
        <taxon>Clostridium</taxon>
    </lineage>
</organism>
<feature type="domain" description="Lipoyl-binding" evidence="4">
    <location>
        <begin position="78"/>
        <end position="154"/>
    </location>
</feature>
<dbReference type="Gene3D" id="2.40.50.100">
    <property type="match status" value="1"/>
</dbReference>
<evidence type="ECO:0000313" key="5">
    <source>
        <dbReference type="EMBL" id="MBK1811881.1"/>
    </source>
</evidence>
<dbReference type="SUPFAM" id="SSF51230">
    <property type="entry name" value="Single hybrid motif"/>
    <property type="match status" value="1"/>
</dbReference>